<dbReference type="AlphaFoldDB" id="A0A132MKL8"/>
<dbReference type="PANTHER" id="PTHR33744">
    <property type="entry name" value="CARBOHYDRATE DIACID REGULATOR"/>
    <property type="match status" value="1"/>
</dbReference>
<evidence type="ECO:0000313" key="2">
    <source>
        <dbReference type="EMBL" id="KWW97941.1"/>
    </source>
</evidence>
<organism evidence="2 3">
    <name type="scientific">Carbonactinospora thermoautotrophica</name>
    <dbReference type="NCBI Taxonomy" id="1469144"/>
    <lineage>
        <taxon>Bacteria</taxon>
        <taxon>Bacillati</taxon>
        <taxon>Actinomycetota</taxon>
        <taxon>Actinomycetes</taxon>
        <taxon>Kitasatosporales</taxon>
        <taxon>Carbonactinosporaceae</taxon>
        <taxon>Carbonactinospora</taxon>
    </lineage>
</organism>
<dbReference type="RefSeq" id="WP_067071714.1">
    <property type="nucleotide sequence ID" value="NZ_JYIJ01000019.1"/>
</dbReference>
<gene>
    <name evidence="2" type="ORF">TH66_21490</name>
</gene>
<evidence type="ECO:0000313" key="3">
    <source>
        <dbReference type="Proteomes" id="UP000070659"/>
    </source>
</evidence>
<proteinExistence type="predicted"/>
<dbReference type="PATRIC" id="fig|1469144.8.peg.936"/>
<dbReference type="InterPro" id="IPR051448">
    <property type="entry name" value="CdaR-like_regulators"/>
</dbReference>
<dbReference type="InterPro" id="IPR042070">
    <property type="entry name" value="PucR_C-HTH_sf"/>
</dbReference>
<dbReference type="EMBL" id="JYIJ01000019">
    <property type="protein sequence ID" value="KWW97941.1"/>
    <property type="molecule type" value="Genomic_DNA"/>
</dbReference>
<dbReference type="Proteomes" id="UP000070659">
    <property type="component" value="Unassembled WGS sequence"/>
</dbReference>
<accession>A0A132MKL8</accession>
<feature type="domain" description="PucR C-terminal helix-turn-helix" evidence="1">
    <location>
        <begin position="454"/>
        <end position="512"/>
    </location>
</feature>
<protein>
    <recommendedName>
        <fullName evidence="1">PucR C-terminal helix-turn-helix domain-containing protein</fullName>
    </recommendedName>
</protein>
<evidence type="ECO:0000259" key="1">
    <source>
        <dbReference type="Pfam" id="PF13556"/>
    </source>
</evidence>
<dbReference type="Gene3D" id="1.10.10.2840">
    <property type="entry name" value="PucR C-terminal helix-turn-helix domain"/>
    <property type="match status" value="1"/>
</dbReference>
<sequence>MVEVRRVLDAIGATLLTVVRAGADRAVRDVVIVEPGHEDEIRAGDLVLGVGVTVHAARELVAVAARSRAAAVLLKPPYATEPAVTKAAETGGVTLVEVRQQVSWAQLVWLLRSVLDAGDVYHTRDTGVFHDLFALADAVAAVVDAPVTIEDAHSRVLAYSARQDRADPARLSTIIGRRVPDDVLHQFRAKGVFRKLGKGTEPVFVPGQPDGTLPRLIVPIRAGEELLGSIWAIVPGPVPPERAQAFADTAAVVALHLLRLRAQADIARRATSDRLRAVLEGGEAAPAAAEELGLREGPYRVVALEVHAGDAEGRRLALWESISRHHGWRRPLVAELAGVLFAVVSERGGPAESGTWPWLRRVIADVAHDEPDLLVAAGGLAGTVAELPTSRAQAEEVLRLLAGGALRGPVVAYDDVWATLVLYRATGAVPLRELVSGGPLPVLLAHDAEHGTRYVETLRAWLERQGDPTAASRQLHIHPNTFRYRMKRLLEVTPIDLASPEVRLALSVQLAALRLHREDVVPGEQGG</sequence>
<comment type="caution">
    <text evidence="2">The sequence shown here is derived from an EMBL/GenBank/DDBJ whole genome shotgun (WGS) entry which is preliminary data.</text>
</comment>
<name>A0A132MKL8_9ACTN</name>
<dbReference type="Pfam" id="PF13556">
    <property type="entry name" value="HTH_30"/>
    <property type="match status" value="1"/>
</dbReference>
<dbReference type="InterPro" id="IPR025736">
    <property type="entry name" value="PucR_C-HTH_dom"/>
</dbReference>
<dbReference type="PANTHER" id="PTHR33744:SF17">
    <property type="entry name" value="CONSERVED PROTEIN"/>
    <property type="match status" value="1"/>
</dbReference>
<reference evidence="2 3" key="1">
    <citation type="submission" date="2015-02" db="EMBL/GenBank/DDBJ databases">
        <title>Physiological reanalysis, assessment of diazotrophy, and genome sequences of multiple isolates of Streptomyces thermoautotrophicus.</title>
        <authorList>
            <person name="MacKellar D.C."/>
            <person name="Lieber L."/>
            <person name="Norman J."/>
            <person name="Bolger A."/>
            <person name="Tobin C."/>
            <person name="Murray J.W."/>
            <person name="Prell J."/>
        </authorList>
    </citation>
    <scope>NUCLEOTIDE SEQUENCE [LARGE SCALE GENOMIC DNA]</scope>
    <source>
        <strain evidence="2 3">UBT1</strain>
    </source>
</reference>